<keyword evidence="5" id="KW-0472">Membrane</keyword>
<dbReference type="PANTHER" id="PTHR42852:SF6">
    <property type="entry name" value="THIOL:DISULFIDE INTERCHANGE PROTEIN DSBE"/>
    <property type="match status" value="1"/>
</dbReference>
<dbReference type="EMBL" id="BTFW01000001">
    <property type="protein sequence ID" value="GMM62080.1"/>
    <property type="molecule type" value="Genomic_DNA"/>
</dbReference>
<keyword evidence="3" id="KW-1015">Disulfide bond</keyword>
<dbReference type="Pfam" id="PF00578">
    <property type="entry name" value="AhpC-TSA"/>
    <property type="match status" value="1"/>
</dbReference>
<dbReference type="InterPro" id="IPR050553">
    <property type="entry name" value="Thioredoxin_ResA/DsbE_sf"/>
</dbReference>
<evidence type="ECO:0000256" key="1">
    <source>
        <dbReference type="ARBA" id="ARBA00004196"/>
    </source>
</evidence>
<evidence type="ECO:0000259" key="6">
    <source>
        <dbReference type="PROSITE" id="PS51352"/>
    </source>
</evidence>
<keyword evidence="2" id="KW-0201">Cytochrome c-type biogenesis</keyword>
<dbReference type="PANTHER" id="PTHR42852">
    <property type="entry name" value="THIOL:DISULFIDE INTERCHANGE PROTEIN DSBE"/>
    <property type="match status" value="1"/>
</dbReference>
<reference evidence="7 8" key="1">
    <citation type="submission" date="2023-06" db="EMBL/GenBank/DDBJ databases">
        <title>Draft genome sequence of Novosphingobium sp. strain IK01.</title>
        <authorList>
            <person name="Hatamoto M."/>
            <person name="Ikarashi T."/>
            <person name="Yamaguchi T."/>
        </authorList>
    </citation>
    <scope>NUCLEOTIDE SEQUENCE [LARGE SCALE GENOMIC DNA]</scope>
    <source>
        <strain evidence="7 8">IK01</strain>
    </source>
</reference>
<dbReference type="RefSeq" id="WP_317975695.1">
    <property type="nucleotide sequence ID" value="NZ_BTFW01000001.1"/>
</dbReference>
<organism evidence="7 8">
    <name type="scientific">Novosphingobium pituita</name>
    <dbReference type="NCBI Taxonomy" id="3056842"/>
    <lineage>
        <taxon>Bacteria</taxon>
        <taxon>Pseudomonadati</taxon>
        <taxon>Pseudomonadota</taxon>
        <taxon>Alphaproteobacteria</taxon>
        <taxon>Sphingomonadales</taxon>
        <taxon>Sphingomonadaceae</taxon>
        <taxon>Novosphingobium</taxon>
    </lineage>
</organism>
<keyword evidence="4" id="KW-0676">Redox-active center</keyword>
<keyword evidence="5" id="KW-1133">Transmembrane helix</keyword>
<feature type="transmembrane region" description="Helical" evidence="5">
    <location>
        <begin position="24"/>
        <end position="45"/>
    </location>
</feature>
<evidence type="ECO:0000256" key="3">
    <source>
        <dbReference type="ARBA" id="ARBA00023157"/>
    </source>
</evidence>
<name>A0ABQ6PA07_9SPHN</name>
<dbReference type="Gene3D" id="3.40.30.10">
    <property type="entry name" value="Glutaredoxin"/>
    <property type="match status" value="1"/>
</dbReference>
<evidence type="ECO:0000313" key="7">
    <source>
        <dbReference type="EMBL" id="GMM62080.1"/>
    </source>
</evidence>
<gene>
    <name evidence="7" type="ORF">NUTIK01_28570</name>
</gene>
<protein>
    <submittedName>
        <fullName evidence="7">DsbE family thiol:disulfide interchange protein</fullName>
    </submittedName>
</protein>
<dbReference type="InterPro" id="IPR036249">
    <property type="entry name" value="Thioredoxin-like_sf"/>
</dbReference>
<dbReference type="InterPro" id="IPR013766">
    <property type="entry name" value="Thioredoxin_domain"/>
</dbReference>
<dbReference type="Proteomes" id="UP001187221">
    <property type="component" value="Unassembled WGS sequence"/>
</dbReference>
<dbReference type="InterPro" id="IPR004799">
    <property type="entry name" value="Periplasmic_diS_OxRdtase_DsbE"/>
</dbReference>
<evidence type="ECO:0000256" key="2">
    <source>
        <dbReference type="ARBA" id="ARBA00022748"/>
    </source>
</evidence>
<comment type="caution">
    <text evidence="7">The sequence shown here is derived from an EMBL/GenBank/DDBJ whole genome shotgun (WGS) entry which is preliminary data.</text>
</comment>
<evidence type="ECO:0000256" key="5">
    <source>
        <dbReference type="SAM" id="Phobius"/>
    </source>
</evidence>
<dbReference type="SUPFAM" id="SSF52833">
    <property type="entry name" value="Thioredoxin-like"/>
    <property type="match status" value="1"/>
</dbReference>
<sequence length="206" mass="21881">MSEPLKTGAQGPAPHHPAPRRPALAVWLPLVLFTAFLALVIYGLVRPGDREVASTFIGKPLPAFDLPPGSDERPGLDSAHFASGHPRLLNVFASWCVPCIAESPQLAQLAAAGVEIDGVAIRDRKDDLARFLLANGNPYARIGKDDLSKVQMGIGSSGVPETFVVDAHGVIRYQHIGAIMPDDVAMILGKLKEAGLKNAGLKEAEK</sequence>
<dbReference type="InterPro" id="IPR000866">
    <property type="entry name" value="AhpC/TSA"/>
</dbReference>
<dbReference type="PROSITE" id="PS51352">
    <property type="entry name" value="THIOREDOXIN_2"/>
    <property type="match status" value="1"/>
</dbReference>
<comment type="subcellular location">
    <subcellularLocation>
        <location evidence="1">Cell envelope</location>
    </subcellularLocation>
</comment>
<keyword evidence="8" id="KW-1185">Reference proteome</keyword>
<evidence type="ECO:0000313" key="8">
    <source>
        <dbReference type="Proteomes" id="UP001187221"/>
    </source>
</evidence>
<accession>A0ABQ6PA07</accession>
<dbReference type="CDD" id="cd03010">
    <property type="entry name" value="TlpA_like_DsbE"/>
    <property type="match status" value="1"/>
</dbReference>
<evidence type="ECO:0000256" key="4">
    <source>
        <dbReference type="ARBA" id="ARBA00023284"/>
    </source>
</evidence>
<proteinExistence type="predicted"/>
<feature type="domain" description="Thioredoxin" evidence="6">
    <location>
        <begin position="55"/>
        <end position="193"/>
    </location>
</feature>
<keyword evidence="5" id="KW-0812">Transmembrane</keyword>